<proteinExistence type="predicted"/>
<reference evidence="1" key="2">
    <citation type="journal article" date="2023" name="Int. J. Mol. Sci.">
        <title>De Novo Assembly and Annotation of 11 Diverse Shrub Willow (Salix) Genomes Reveals Novel Gene Organization in Sex-Linked Regions.</title>
        <authorList>
            <person name="Hyden B."/>
            <person name="Feng K."/>
            <person name="Yates T.B."/>
            <person name="Jawdy S."/>
            <person name="Cereghino C."/>
            <person name="Smart L.B."/>
            <person name="Muchero W."/>
        </authorList>
    </citation>
    <scope>NUCLEOTIDE SEQUENCE</scope>
    <source>
        <tissue evidence="1">Shoot tip</tissue>
    </source>
</reference>
<sequence length="154" mass="16907">MEENLRKPQLGFSGMFKSKIGTGANTSLWFDPWLPRCHRDSSALWNSINFQPLGSIGLDHPNGSGIARAILTLLQLWDFIRRSGGFTLMPSDNPVSVAYSKALLHFMVWAMRGAQPKGFQQHAQSGEYAQGRGCADYKNVAAQPKQPDAANSAV</sequence>
<dbReference type="Proteomes" id="UP001151752">
    <property type="component" value="Chromosome 3"/>
</dbReference>
<organism evidence="1 2">
    <name type="scientific">Salix koriyanagi</name>
    <dbReference type="NCBI Taxonomy" id="2511006"/>
    <lineage>
        <taxon>Eukaryota</taxon>
        <taxon>Viridiplantae</taxon>
        <taxon>Streptophyta</taxon>
        <taxon>Embryophyta</taxon>
        <taxon>Tracheophyta</taxon>
        <taxon>Spermatophyta</taxon>
        <taxon>Magnoliopsida</taxon>
        <taxon>eudicotyledons</taxon>
        <taxon>Gunneridae</taxon>
        <taxon>Pentapetalae</taxon>
        <taxon>rosids</taxon>
        <taxon>fabids</taxon>
        <taxon>Malpighiales</taxon>
        <taxon>Salicaceae</taxon>
        <taxon>Saliceae</taxon>
        <taxon>Salix</taxon>
    </lineage>
</organism>
<dbReference type="EMBL" id="JAPFFM010000017">
    <property type="protein sequence ID" value="KAJ6694802.1"/>
    <property type="molecule type" value="Genomic_DNA"/>
</dbReference>
<evidence type="ECO:0000313" key="1">
    <source>
        <dbReference type="EMBL" id="KAJ6694802.1"/>
    </source>
</evidence>
<protein>
    <submittedName>
        <fullName evidence="1">Uncharacterized protein</fullName>
    </submittedName>
</protein>
<dbReference type="AlphaFoldDB" id="A0A9Q0SYW4"/>
<accession>A0A9Q0SYW4</accession>
<name>A0A9Q0SYW4_9ROSI</name>
<evidence type="ECO:0000313" key="2">
    <source>
        <dbReference type="Proteomes" id="UP001151752"/>
    </source>
</evidence>
<comment type="caution">
    <text evidence="1">The sequence shown here is derived from an EMBL/GenBank/DDBJ whole genome shotgun (WGS) entry which is preliminary data.</text>
</comment>
<gene>
    <name evidence="1" type="ORF">OIU74_014014</name>
</gene>
<reference evidence="1" key="1">
    <citation type="submission" date="2022-11" db="EMBL/GenBank/DDBJ databases">
        <authorList>
            <person name="Hyden B.L."/>
            <person name="Feng K."/>
            <person name="Yates T."/>
            <person name="Jawdy S."/>
            <person name="Smart L.B."/>
            <person name="Muchero W."/>
        </authorList>
    </citation>
    <scope>NUCLEOTIDE SEQUENCE</scope>
    <source>
        <tissue evidence="1">Shoot tip</tissue>
    </source>
</reference>
<keyword evidence="2" id="KW-1185">Reference proteome</keyword>